<organism evidence="3 4">
    <name type="scientific">Denitrobaculum tricleocarpae</name>
    <dbReference type="NCBI Taxonomy" id="2591009"/>
    <lineage>
        <taxon>Bacteria</taxon>
        <taxon>Pseudomonadati</taxon>
        <taxon>Pseudomonadota</taxon>
        <taxon>Alphaproteobacteria</taxon>
        <taxon>Rhodospirillales</taxon>
        <taxon>Rhodospirillaceae</taxon>
        <taxon>Denitrobaculum</taxon>
    </lineage>
</organism>
<keyword evidence="1" id="KW-0732">Signal</keyword>
<dbReference type="EMBL" id="VHSH01000006">
    <property type="protein sequence ID" value="TQV78338.1"/>
    <property type="molecule type" value="Genomic_DNA"/>
</dbReference>
<evidence type="ECO:0000256" key="1">
    <source>
        <dbReference type="SAM" id="SignalP"/>
    </source>
</evidence>
<gene>
    <name evidence="3" type="ORF">FKG95_17370</name>
</gene>
<feature type="chain" id="PRO_5022150932" evidence="1">
    <location>
        <begin position="22"/>
        <end position="158"/>
    </location>
</feature>
<proteinExistence type="predicted"/>
<accession>A0A545TME0</accession>
<comment type="caution">
    <text evidence="3">The sequence shown here is derived from an EMBL/GenBank/DDBJ whole genome shotgun (WGS) entry which is preliminary data.</text>
</comment>
<keyword evidence="4" id="KW-1185">Reference proteome</keyword>
<dbReference type="Gene3D" id="2.40.128.520">
    <property type="match status" value="1"/>
</dbReference>
<protein>
    <submittedName>
        <fullName evidence="3">DUF2147 domain-containing protein</fullName>
    </submittedName>
</protein>
<dbReference type="InterPro" id="IPR019223">
    <property type="entry name" value="DUF2147"/>
</dbReference>
<evidence type="ECO:0000259" key="2">
    <source>
        <dbReference type="Pfam" id="PF09917"/>
    </source>
</evidence>
<evidence type="ECO:0000313" key="4">
    <source>
        <dbReference type="Proteomes" id="UP000315252"/>
    </source>
</evidence>
<dbReference type="Proteomes" id="UP000315252">
    <property type="component" value="Unassembled WGS sequence"/>
</dbReference>
<feature type="domain" description="DUF2147" evidence="2">
    <location>
        <begin position="31"/>
        <end position="129"/>
    </location>
</feature>
<name>A0A545TME0_9PROT</name>
<dbReference type="Pfam" id="PF09917">
    <property type="entry name" value="DUF2147"/>
    <property type="match status" value="1"/>
</dbReference>
<reference evidence="3 4" key="1">
    <citation type="submission" date="2019-06" db="EMBL/GenBank/DDBJ databases">
        <title>Whole genome sequence for Rhodospirillaceae sp. R148.</title>
        <authorList>
            <person name="Wang G."/>
        </authorList>
    </citation>
    <scope>NUCLEOTIDE SEQUENCE [LARGE SCALE GENOMIC DNA]</scope>
    <source>
        <strain evidence="3 4">R148</strain>
    </source>
</reference>
<sequence length="158" mass="17873">MQSLTLRSLFASFLIVMPAGAEALACASVYGVWSTWEDDPFESEEQSRQEIYDCGDAVCSRFVWEARPLDEKTGEPRLDVNHPDESKRARLVSEVNILSKFEPVADDRGCITEIYGGEIYDPRAGDIYGDSWLSYTIELEGDDILRFPNGIAWTRYSD</sequence>
<dbReference type="AlphaFoldDB" id="A0A545TME0"/>
<feature type="signal peptide" evidence="1">
    <location>
        <begin position="1"/>
        <end position="21"/>
    </location>
</feature>
<evidence type="ECO:0000313" key="3">
    <source>
        <dbReference type="EMBL" id="TQV78338.1"/>
    </source>
</evidence>
<dbReference type="OrthoDB" id="9811671at2"/>